<keyword evidence="2" id="KW-0067">ATP-binding</keyword>
<keyword evidence="6" id="KW-1185">Reference proteome</keyword>
<evidence type="ECO:0000256" key="1">
    <source>
        <dbReference type="ARBA" id="ARBA00022741"/>
    </source>
</evidence>
<dbReference type="Pfam" id="PF13424">
    <property type="entry name" value="TPR_12"/>
    <property type="match status" value="1"/>
</dbReference>
<dbReference type="Proteomes" id="UP000245702">
    <property type="component" value="Unassembled WGS sequence"/>
</dbReference>
<dbReference type="SUPFAM" id="SSF48452">
    <property type="entry name" value="TPR-like"/>
    <property type="match status" value="1"/>
</dbReference>
<name>A0ABM9W5C8_9FIRM</name>
<feature type="domain" description="Bacterial transcriptional activator" evidence="4">
    <location>
        <begin position="107"/>
        <end position="230"/>
    </location>
</feature>
<dbReference type="InterPro" id="IPR019734">
    <property type="entry name" value="TPR_rpt"/>
</dbReference>
<proteinExistence type="predicted"/>
<dbReference type="Pfam" id="PF13191">
    <property type="entry name" value="AAA_16"/>
    <property type="match status" value="1"/>
</dbReference>
<organism evidence="5 6">
    <name type="scientific">Sporomusa sphaeroides DSM 2875</name>
    <dbReference type="NCBI Taxonomy" id="1337886"/>
    <lineage>
        <taxon>Bacteria</taxon>
        <taxon>Bacillati</taxon>
        <taxon>Bacillota</taxon>
        <taxon>Negativicutes</taxon>
        <taxon>Selenomonadales</taxon>
        <taxon>Sporomusaceae</taxon>
        <taxon>Sporomusa</taxon>
    </lineage>
</organism>
<gene>
    <name evidence="5" type="ORF">SSPH_01778</name>
</gene>
<dbReference type="Pfam" id="PF03704">
    <property type="entry name" value="BTAD"/>
    <property type="match status" value="1"/>
</dbReference>
<feature type="repeat" description="TPR" evidence="3">
    <location>
        <begin position="839"/>
        <end position="872"/>
    </location>
</feature>
<dbReference type="InterPro" id="IPR025662">
    <property type="entry name" value="Sigma_54_int_dom_ATP-bd_1"/>
</dbReference>
<dbReference type="PROSITE" id="PS00675">
    <property type="entry name" value="SIGMA54_INTERACT_1"/>
    <property type="match status" value="1"/>
</dbReference>
<dbReference type="PANTHER" id="PTHR16305">
    <property type="entry name" value="TESTICULAR SOLUBLE ADENYLYL CYCLASE"/>
    <property type="match status" value="1"/>
</dbReference>
<dbReference type="PANTHER" id="PTHR16305:SF28">
    <property type="entry name" value="GUANYLATE CYCLASE DOMAIN-CONTAINING PROTEIN"/>
    <property type="match status" value="1"/>
</dbReference>
<dbReference type="PROSITE" id="PS50005">
    <property type="entry name" value="TPR"/>
    <property type="match status" value="1"/>
</dbReference>
<reference evidence="5 6" key="1">
    <citation type="submission" date="2016-01" db="EMBL/GenBank/DDBJ databases">
        <authorList>
            <person name="Brown R."/>
        </authorList>
    </citation>
    <scope>NUCLEOTIDE SEQUENCE [LARGE SCALE GENOMIC DNA]</scope>
    <source>
        <strain evidence="5">Sporomusa sphaeroides DSM 2875</strain>
    </source>
</reference>
<dbReference type="SMART" id="SM01043">
    <property type="entry name" value="BTAD"/>
    <property type="match status" value="1"/>
</dbReference>
<evidence type="ECO:0000256" key="3">
    <source>
        <dbReference type="PROSITE-ProRule" id="PRU00339"/>
    </source>
</evidence>
<comment type="caution">
    <text evidence="5">The sequence shown here is derived from an EMBL/GenBank/DDBJ whole genome shotgun (WGS) entry which is preliminary data.</text>
</comment>
<protein>
    <submittedName>
        <fullName evidence="5">Bacterial transcriptional activator domain protein</fullName>
    </submittedName>
</protein>
<evidence type="ECO:0000313" key="6">
    <source>
        <dbReference type="Proteomes" id="UP000245702"/>
    </source>
</evidence>
<dbReference type="SMART" id="SM00028">
    <property type="entry name" value="TPR"/>
    <property type="match status" value="3"/>
</dbReference>
<dbReference type="Gene3D" id="3.40.50.300">
    <property type="entry name" value="P-loop containing nucleotide triphosphate hydrolases"/>
    <property type="match status" value="1"/>
</dbReference>
<keyword evidence="3" id="KW-0802">TPR repeat</keyword>
<dbReference type="InterPro" id="IPR005158">
    <property type="entry name" value="BTAD"/>
</dbReference>
<dbReference type="InterPro" id="IPR027417">
    <property type="entry name" value="P-loop_NTPase"/>
</dbReference>
<sequence>MSKLRAVMFGTPAIYWNANKVIFPFAKMEAMLYYLLVTGETTREKLATLFWGEMEDTAAKKNLRNTIYLIKKMLSPELLITPTRTTISVNPNLIQTTEVELLNKLELKSFLSIYHGDFLEGFYCKDTEGFDEWVILERGKFKEKITGCLTKSIVNSMQDKDYVAAKQYINYLIKIDEYNESAYRVLMRIYESEGAFYKVLAIYYELKKKFAEELNLQLSAKTQEIYNRVKEKRVVKTKVPEFPKCWFFGRDKEVQVLCRVIDNFCLNRRYKQMVLLQGEEGVGKTTIIKHLFENTPRENFCVLWTQCYQAESGYSYKSWSSIFLQIMNLLRKNKIVIPPLWHKVISYIFPATETGDTIDNRESFMVAYEFNPTMVEEIMCGVLGKLAKHQRIIIVIDDIHWMDSQGFSVLHQVLRIHGGEFLCIATCHTEHVSRIEKNLWNFERDEFIEKMIIERFNLEEVAELMAVSLPADTANSELQHKLYDYTGGNALFLMECMNLLEAGQELNGGSLRMQGVLKERIGNLSINARKVLEVASIFFKDSGYTELLNISKMDEFELVESIEELTKKKLIVKTGNSGQQGRRFKFYNLQIQSFVYKQLSSPRRELLHKCVGLELERQVQSGSQTKDIYEAILYHYTQADEKIKVLEYTVKLAEKYFCPQYELFPELTEYYPAGYAGVKESHRQTIGYLEKIEELLQIMATENADDEQLALYKIAYWEMMGRHYIWSGEHLLGIKMIHQLLRLASVKGIQDYLLKGCQQMVFFGIQVNKPSIVKKYAEKLLQIAEEANLTEKKAMALRFMGIAAALRHEPEQAERYYRQSIGMFKKLAMHNNRYSLNIAAAYNYIGNLRRAAHNLEEALTYYEQAVKFAGHKRSSEGVAVFYVNAGYAAFILGDFDKAHQYMIEALAVGDGFGDNRGYWCSRSYCILYCVLAIIGVREKRCHEGRMYLNKADESLDMYHDNYQKGLVLTTKIEIRQVMDKNPVVADAFGDYLTLSTQEYYEQIRTIFNNWGEAPAIARLGAIALSF</sequence>
<evidence type="ECO:0000256" key="2">
    <source>
        <dbReference type="ARBA" id="ARBA00022840"/>
    </source>
</evidence>
<dbReference type="InterPro" id="IPR041664">
    <property type="entry name" value="AAA_16"/>
</dbReference>
<dbReference type="Gene3D" id="1.25.40.10">
    <property type="entry name" value="Tetratricopeptide repeat domain"/>
    <property type="match status" value="2"/>
</dbReference>
<dbReference type="RefSeq" id="WP_075756281.1">
    <property type="nucleotide sequence ID" value="NZ_CP146991.1"/>
</dbReference>
<evidence type="ECO:0000313" key="5">
    <source>
        <dbReference type="EMBL" id="CVK19131.1"/>
    </source>
</evidence>
<evidence type="ECO:0000259" key="4">
    <source>
        <dbReference type="SMART" id="SM01043"/>
    </source>
</evidence>
<dbReference type="EMBL" id="FCOW01000008">
    <property type="protein sequence ID" value="CVK19131.1"/>
    <property type="molecule type" value="Genomic_DNA"/>
</dbReference>
<accession>A0ABM9W5C8</accession>
<keyword evidence="1" id="KW-0547">Nucleotide-binding</keyword>
<dbReference type="SUPFAM" id="SSF52540">
    <property type="entry name" value="P-loop containing nucleoside triphosphate hydrolases"/>
    <property type="match status" value="1"/>
</dbReference>
<dbReference type="InterPro" id="IPR011990">
    <property type="entry name" value="TPR-like_helical_dom_sf"/>
</dbReference>